<gene>
    <name evidence="12" type="ORF">ASPCAL14427</name>
</gene>
<dbReference type="Proteomes" id="UP000054771">
    <property type="component" value="Unassembled WGS sequence"/>
</dbReference>
<dbReference type="AlphaFoldDB" id="A0A0U5CJS6"/>
<keyword evidence="3 9" id="KW-0808">Transferase</keyword>
<evidence type="ECO:0000256" key="1">
    <source>
        <dbReference type="ARBA" id="ARBA00004609"/>
    </source>
</evidence>
<dbReference type="GO" id="GO:0098552">
    <property type="term" value="C:side of membrane"/>
    <property type="evidence" value="ECO:0007669"/>
    <property type="project" value="UniProtKB-KW"/>
</dbReference>
<dbReference type="GO" id="GO:0031505">
    <property type="term" value="P:fungal-type cell wall organization"/>
    <property type="evidence" value="ECO:0007669"/>
    <property type="project" value="TreeGrafter"/>
</dbReference>
<keyword evidence="13" id="KW-1185">Reference proteome</keyword>
<evidence type="ECO:0000256" key="11">
    <source>
        <dbReference type="SAM" id="Phobius"/>
    </source>
</evidence>
<name>A0A0U5CJS6_ASPCI</name>
<dbReference type="EMBL" id="CDMC01000024">
    <property type="protein sequence ID" value="CEL11324.1"/>
    <property type="molecule type" value="Genomic_DNA"/>
</dbReference>
<evidence type="ECO:0000256" key="6">
    <source>
        <dbReference type="ARBA" id="ARBA00023180"/>
    </source>
</evidence>
<comment type="function">
    <text evidence="8">Splits internally a 1,3-beta-glucan molecule and transfers the newly generated reducing end (the donor) to the non-reducing end of another 1,3-beta-glucan molecule (the acceptor) forming a 1,3-beta linkage, resulting in the elongation of 1,3-beta-glucan chains in the cell wall. Involved in cell wall morphogenesis.</text>
</comment>
<keyword evidence="11" id="KW-0812">Transmembrane</keyword>
<feature type="region of interest" description="Disordered" evidence="10">
    <location>
        <begin position="585"/>
        <end position="624"/>
    </location>
</feature>
<keyword evidence="7 9" id="KW-0449">Lipoprotein</keyword>
<sequence>MLWHLLFSCITTATAVLGKTEPIAIQGSKFLRSSTGEQFILKGLHYSLDTTNNNHDSNDPLANPTACKRDIPSFESLGINTISVYTVNATADHDECMRRLANAGIYVIPYLNPLNGLDSGNVTWTTEDFAAQTALVDAFVGYENVLSFFFQIDSGPVAERAAGDGNQTEGSALFSAYAKSVVRDVKAYIASKENRKIPVGYATRATELMEDEINYFTCGDQEERVDILGIRSESWCAGSTFASSGWEDLTDELWFPSVPVVMAEYYCAELEDRDEEMGDVAALYGEEMAFDWSGGLFYMYAGSDYGLVEINNGKVTESPAFDTFASILSSSDHASTNDTASSPSYYTSCSYTNPFPKQPPPPDAQYCDCTLRHSLCTPLSTSPSTLDALWEDICSNSTDLCRRRPTDNYAGEHGDYSMCNATVELAALLSDATVDDLGTGSETCGRKWGKNVGFNPLYGSWTNGRGPRTCAHRPIGAGPSGEDQVDQRFRSSAGWHRTSVLFIVLIVLAGVIFIALIAITVCCVRRRRRRRRAASAAVAAGTATGADADAGAGAAASEVAQGKQPERPDLQSDFAEMAEGSLSAPVATGGLGGASPSASGSGRATTIMPMEFFAPGPGEERTAR</sequence>
<dbReference type="SUPFAM" id="SSF51445">
    <property type="entry name" value="(Trans)glycosidases"/>
    <property type="match status" value="1"/>
</dbReference>
<dbReference type="OrthoDB" id="1055148at2759"/>
<dbReference type="Gene3D" id="1.20.58.1040">
    <property type="match status" value="1"/>
</dbReference>
<dbReference type="PANTHER" id="PTHR31468:SF2">
    <property type="entry name" value="1,3-BETA-GLUCANOSYLTRANSFERASE GAS1"/>
    <property type="match status" value="1"/>
</dbReference>
<reference evidence="13" key="1">
    <citation type="journal article" date="2016" name="Genome Announc.">
        <title>Draft genome sequences of fungus Aspergillus calidoustus.</title>
        <authorList>
            <person name="Horn F."/>
            <person name="Linde J."/>
            <person name="Mattern D.J."/>
            <person name="Walther G."/>
            <person name="Guthke R."/>
            <person name="Scherlach K."/>
            <person name="Martin K."/>
            <person name="Brakhage A.A."/>
            <person name="Petzke L."/>
            <person name="Valiante V."/>
        </authorList>
    </citation>
    <scope>NUCLEOTIDE SEQUENCE [LARGE SCALE GENOMIC DNA]</scope>
    <source>
        <strain evidence="13">SF006504</strain>
    </source>
</reference>
<comment type="similarity">
    <text evidence="2 9">Belongs to the glycosyl hydrolase 72 family.</text>
</comment>
<evidence type="ECO:0000256" key="4">
    <source>
        <dbReference type="ARBA" id="ARBA00022729"/>
    </source>
</evidence>
<dbReference type="InterPro" id="IPR004886">
    <property type="entry name" value="Glucanosyltransferase"/>
</dbReference>
<keyword evidence="9 11" id="KW-0472">Membrane</keyword>
<evidence type="ECO:0000256" key="10">
    <source>
        <dbReference type="SAM" id="MobiDB-lite"/>
    </source>
</evidence>
<keyword evidence="6" id="KW-0325">Glycoprotein</keyword>
<evidence type="ECO:0000313" key="12">
    <source>
        <dbReference type="EMBL" id="CEL11324.1"/>
    </source>
</evidence>
<keyword evidence="4 9" id="KW-0732">Signal</keyword>
<evidence type="ECO:0000256" key="5">
    <source>
        <dbReference type="ARBA" id="ARBA00023157"/>
    </source>
</evidence>
<evidence type="ECO:0000256" key="8">
    <source>
        <dbReference type="ARBA" id="ARBA00025026"/>
    </source>
</evidence>
<comment type="subcellular location">
    <subcellularLocation>
        <location evidence="1 9">Cell membrane</location>
        <topology evidence="1 9">Lipid-anchor</topology>
        <topology evidence="1 9">GPI-anchor</topology>
    </subcellularLocation>
</comment>
<dbReference type="Pfam" id="PF03198">
    <property type="entry name" value="Glyco_hydro_72"/>
    <property type="match status" value="1"/>
</dbReference>
<evidence type="ECO:0000256" key="3">
    <source>
        <dbReference type="ARBA" id="ARBA00022679"/>
    </source>
</evidence>
<keyword evidence="5" id="KW-1015">Disulfide bond</keyword>
<dbReference type="Gene3D" id="3.20.20.80">
    <property type="entry name" value="Glycosidases"/>
    <property type="match status" value="1"/>
</dbReference>
<evidence type="ECO:0000313" key="13">
    <source>
        <dbReference type="Proteomes" id="UP000054771"/>
    </source>
</evidence>
<dbReference type="GO" id="GO:0005886">
    <property type="term" value="C:plasma membrane"/>
    <property type="evidence" value="ECO:0007669"/>
    <property type="project" value="UniProtKB-SubCell"/>
</dbReference>
<dbReference type="PANTHER" id="PTHR31468">
    <property type="entry name" value="1,3-BETA-GLUCANOSYLTRANSFERASE GAS1"/>
    <property type="match status" value="1"/>
</dbReference>
<proteinExistence type="inferred from homology"/>
<protein>
    <recommendedName>
        <fullName evidence="9">1,3-beta-glucanosyltransferase</fullName>
        <ecNumber evidence="9">2.4.1.-</ecNumber>
    </recommendedName>
</protein>
<dbReference type="GO" id="GO:0042124">
    <property type="term" value="F:1,3-beta-glucanosyltransferase activity"/>
    <property type="evidence" value="ECO:0007669"/>
    <property type="project" value="TreeGrafter"/>
</dbReference>
<organism evidence="12 13">
    <name type="scientific">Aspergillus calidoustus</name>
    <dbReference type="NCBI Taxonomy" id="454130"/>
    <lineage>
        <taxon>Eukaryota</taxon>
        <taxon>Fungi</taxon>
        <taxon>Dikarya</taxon>
        <taxon>Ascomycota</taxon>
        <taxon>Pezizomycotina</taxon>
        <taxon>Eurotiomycetes</taxon>
        <taxon>Eurotiomycetidae</taxon>
        <taxon>Eurotiales</taxon>
        <taxon>Aspergillaceae</taxon>
        <taxon>Aspergillus</taxon>
        <taxon>Aspergillus subgen. Nidulantes</taxon>
    </lineage>
</organism>
<evidence type="ECO:0000256" key="7">
    <source>
        <dbReference type="ARBA" id="ARBA00023288"/>
    </source>
</evidence>
<accession>A0A0U5CJS6</accession>
<feature type="compositionally biased region" description="Low complexity" evidence="10">
    <location>
        <begin position="594"/>
        <end position="606"/>
    </location>
</feature>
<dbReference type="GO" id="GO:0071970">
    <property type="term" value="P:fungal-type cell wall (1-&gt;3)-beta-D-glucan biosynthetic process"/>
    <property type="evidence" value="ECO:0007669"/>
    <property type="project" value="TreeGrafter"/>
</dbReference>
<dbReference type="InterPro" id="IPR017853">
    <property type="entry name" value="GH"/>
</dbReference>
<dbReference type="EC" id="2.4.1.-" evidence="9"/>
<keyword evidence="11" id="KW-1133">Transmembrane helix</keyword>
<evidence type="ECO:0000256" key="9">
    <source>
        <dbReference type="RuleBase" id="RU361209"/>
    </source>
</evidence>
<feature type="signal peptide" evidence="9">
    <location>
        <begin position="1"/>
        <end position="18"/>
    </location>
</feature>
<evidence type="ECO:0000256" key="2">
    <source>
        <dbReference type="ARBA" id="ARBA00007528"/>
    </source>
</evidence>
<feature type="chain" id="PRO_5006773346" description="1,3-beta-glucanosyltransferase" evidence="9">
    <location>
        <begin position="19"/>
        <end position="624"/>
    </location>
</feature>
<feature type="transmembrane region" description="Helical" evidence="11">
    <location>
        <begin position="500"/>
        <end position="524"/>
    </location>
</feature>
<keyword evidence="9" id="KW-0336">GPI-anchor</keyword>
<dbReference type="STRING" id="454130.A0A0U5CJS6"/>